<feature type="region of interest" description="N-terminal hotdog fold" evidence="8">
    <location>
        <begin position="1360"/>
        <end position="1489"/>
    </location>
</feature>
<dbReference type="InterPro" id="IPR020807">
    <property type="entry name" value="PKS_DH"/>
</dbReference>
<dbReference type="Gene3D" id="3.30.300.30">
    <property type="match status" value="1"/>
</dbReference>
<evidence type="ECO:0000256" key="4">
    <source>
        <dbReference type="ARBA" id="ARBA00022679"/>
    </source>
</evidence>
<dbReference type="STRING" id="420953.SAMN05192543_107311"/>
<comment type="caution">
    <text evidence="8">Lacks conserved residue(s) required for the propagation of feature annotation.</text>
</comment>
<dbReference type="InterPro" id="IPR014031">
    <property type="entry name" value="Ketoacyl_synth_C"/>
</dbReference>
<dbReference type="PANTHER" id="PTHR43775">
    <property type="entry name" value="FATTY ACID SYNTHASE"/>
    <property type="match status" value="1"/>
</dbReference>
<dbReference type="FunFam" id="3.40.47.10:FF:000019">
    <property type="entry name" value="Polyketide synthase type I"/>
    <property type="match status" value="1"/>
</dbReference>
<dbReference type="PROSITE" id="PS52004">
    <property type="entry name" value="KS3_2"/>
    <property type="match status" value="1"/>
</dbReference>
<organism evidence="12 13">
    <name type="scientific">Paraburkholderia megapolitana</name>
    <dbReference type="NCBI Taxonomy" id="420953"/>
    <lineage>
        <taxon>Bacteria</taxon>
        <taxon>Pseudomonadati</taxon>
        <taxon>Pseudomonadota</taxon>
        <taxon>Betaproteobacteria</taxon>
        <taxon>Burkholderiales</taxon>
        <taxon>Burkholderiaceae</taxon>
        <taxon>Paraburkholderia</taxon>
    </lineage>
</organism>
<keyword evidence="2" id="KW-0596">Phosphopantetheine</keyword>
<evidence type="ECO:0000256" key="8">
    <source>
        <dbReference type="PROSITE-ProRule" id="PRU01363"/>
    </source>
</evidence>
<dbReference type="Pfam" id="PF02801">
    <property type="entry name" value="Ketoacyl-synt_C"/>
    <property type="match status" value="1"/>
</dbReference>
<keyword evidence="5" id="KW-0276">Fatty acid metabolism</keyword>
<keyword evidence="6" id="KW-0443">Lipid metabolism</keyword>
<keyword evidence="13" id="KW-1185">Reference proteome</keyword>
<dbReference type="Pfam" id="PF22621">
    <property type="entry name" value="CurL-like_PKS_C"/>
    <property type="match status" value="1"/>
</dbReference>
<dbReference type="InterPro" id="IPR014030">
    <property type="entry name" value="Ketoacyl_synth_N"/>
</dbReference>
<evidence type="ECO:0000256" key="1">
    <source>
        <dbReference type="ARBA" id="ARBA00006432"/>
    </source>
</evidence>
<dbReference type="Pfam" id="PF00501">
    <property type="entry name" value="AMP-binding"/>
    <property type="match status" value="1"/>
</dbReference>
<proteinExistence type="inferred from homology"/>
<dbReference type="InterPro" id="IPR020841">
    <property type="entry name" value="PKS_Beta-ketoAc_synthase_dom"/>
</dbReference>
<dbReference type="InterPro" id="IPR020845">
    <property type="entry name" value="AMP-binding_CS"/>
</dbReference>
<dbReference type="Pfam" id="PF00550">
    <property type="entry name" value="PP-binding"/>
    <property type="match status" value="1"/>
</dbReference>
<sequence length="1490" mass="160275">MFPDRKFRTVTELLRFRGNNASDQTAFIFLDNGESELARLTFGDLDRRARGIAARLQGMAQPGDRVLLVYPPGLEFISAWVGCLYAGLIGVPAYPPRKNRPADRLKSIVTDATPIVALTDAATLDGMEHRADGYSETLELKILATDDGFDAPLEQWREPEITPQTLALLQYTSGSTGTPKGVMISHANILSNVEVITEANDCDASTVFVSWLPVFHDMGFFGKVLLPIYLGVLSVLMAPAAFVQKPVRWLNAITKYRGTHCAAPDFAYDLCARKVSDEAKAQLDLSSWRVAFNGAEPVRAETVARFAQAFASCGFEAETMRPVYGMAEATLFISGQPARSRPLVVDFDADDLAQGVATKSTQGKVHALVSCGRVWAEHRLRIVNADSGVRCAPGQIGEIWLSGPSVGVGYWNRAEETEHTFRAKLSDDDSAYMRTGDLGFVDGEDLFVTGRLKDLIIVAGRNHYPQDLEQSAEACHPALTPSASAAFSINVDNVERVVIACEVRREALNTLNAEAVAAEIRRTLAEVHDVDLYAAVLLRPATILRTSSGKIQRRRTRDAFLSGQGLAIAGEWRRSFAAEHVQPAAVASATTATAATLAASPVTTRDSKTLVQWFIEHVSRLAGIAPAAIDPDAPFSAYGLESKDAIALSGELQDWLGVPIAPTVVYDFPSISILARHLSGTTNDSSDSASTSTGTRPDIAIVGMGCRFPGANNPAEFWQLLQEGRDAVGASKKRADNLPTTGLLDQIDQFDAEFFGISAREAETMDPQQRLLLEVAWETLEHAGTAPRDLAGAQTAVIVGISNTDYIRLAQQEAADVGPYVATGNALSVAANRISYTLDLRGPSWAVDTACSSSLVAVHQACRALLRGECDAALAGGANLILAPQLSASFTQSGMLSPDGRCKAFDASANGYVRGEGVGMVLLKRLDDALANGDTVFAVIRGSAVNQDGRSNGLTAPNGPAQQAVIRSAQHDAGVRPQDIGYVEAHGTGTPLGDPIELNSLTAVLSESRRPDEVCWIGSVKTNIGHLESAAGIASLIKTALTLHHREIPPNLHYRTLNPHIALDNTPFRIPQQVTPWHSEHAPRIAGVSSFGFGGTNAHVILSEAPRPIEEIEADSTTTSVASLVTLSARTPEALQTLAASYAAYLDANPQVCVQDFAFTTNTGRTHFARRGAIVASSRDTLRAQLDALAASAATETPPSVTFHFATDDGASAEAVRQLLSVSPTFRALLHRHCEAPELAAPNALYVAFQQALAQLWISFGIAPDAISSAGAGQRAAASFTDVPQTPESSTAATQNIVIEIGAQAGTWDAILHKLGELYVHGATIDWNAFEQDHPRRRLALPTYPFERRRFWITPREPQHPLLGRLMEQQAHLPTTWTWESRFDAPATTFLSGHRIKGAPVLPYSAYVEMALAATSQIGSASHTTLKDLALHAPLSLREHESHTVQTVLSRESFGPFSFAVYHRIEDTGAAAQWQMCASAEIHESDRSHV</sequence>
<reference evidence="12 13" key="1">
    <citation type="submission" date="2016-10" db="EMBL/GenBank/DDBJ databases">
        <authorList>
            <person name="de Groot N.N."/>
        </authorList>
    </citation>
    <scope>NUCLEOTIDE SEQUENCE [LARGE SCALE GENOMIC DNA]</scope>
    <source>
        <strain evidence="12 13">LMG 23650</strain>
    </source>
</reference>
<keyword evidence="3" id="KW-0597">Phosphoprotein</keyword>
<dbReference type="GO" id="GO:0004315">
    <property type="term" value="F:3-oxoacyl-[acyl-carrier-protein] synthase activity"/>
    <property type="evidence" value="ECO:0007669"/>
    <property type="project" value="InterPro"/>
</dbReference>
<gene>
    <name evidence="12" type="ORF">SAMN05192543_107311</name>
</gene>
<evidence type="ECO:0000256" key="2">
    <source>
        <dbReference type="ARBA" id="ARBA00022450"/>
    </source>
</evidence>
<dbReference type="SUPFAM" id="SSF53901">
    <property type="entry name" value="Thiolase-like"/>
    <property type="match status" value="1"/>
</dbReference>
<dbReference type="InterPro" id="IPR025110">
    <property type="entry name" value="AMP-bd_C"/>
</dbReference>
<name>A0A1I3RKA4_9BURK</name>
<evidence type="ECO:0000259" key="11">
    <source>
        <dbReference type="PROSITE" id="PS52019"/>
    </source>
</evidence>
<dbReference type="Gene3D" id="3.30.70.3290">
    <property type="match status" value="2"/>
</dbReference>
<dbReference type="InterPro" id="IPR000873">
    <property type="entry name" value="AMP-dep_synth/lig_dom"/>
</dbReference>
<dbReference type="Gene3D" id="3.10.129.10">
    <property type="entry name" value="Hotdog Thioesterase"/>
    <property type="match status" value="1"/>
</dbReference>
<dbReference type="SMART" id="SM00825">
    <property type="entry name" value="PKS_KS"/>
    <property type="match status" value="1"/>
</dbReference>
<evidence type="ECO:0000256" key="6">
    <source>
        <dbReference type="ARBA" id="ARBA00023098"/>
    </source>
</evidence>
<dbReference type="Gene3D" id="3.40.50.12780">
    <property type="entry name" value="N-terminal domain of ligase-like"/>
    <property type="match status" value="1"/>
</dbReference>
<dbReference type="EMBL" id="FOQU01000007">
    <property type="protein sequence ID" value="SFJ47054.1"/>
    <property type="molecule type" value="Genomic_DNA"/>
</dbReference>
<feature type="domain" description="PKS/mFAS DH" evidence="11">
    <location>
        <begin position="1360"/>
        <end position="1490"/>
    </location>
</feature>
<keyword evidence="4" id="KW-0808">Transferase</keyword>
<dbReference type="Gene3D" id="3.40.47.10">
    <property type="match status" value="1"/>
</dbReference>
<dbReference type="Pfam" id="PF23024">
    <property type="entry name" value="AMP-dom_DIP2-like"/>
    <property type="match status" value="1"/>
</dbReference>
<dbReference type="PROSITE" id="PS50075">
    <property type="entry name" value="CARRIER"/>
    <property type="match status" value="1"/>
</dbReference>
<dbReference type="SMART" id="SM00826">
    <property type="entry name" value="PKS_DH"/>
    <property type="match status" value="1"/>
</dbReference>
<evidence type="ECO:0000313" key="12">
    <source>
        <dbReference type="EMBL" id="SFJ47054.1"/>
    </source>
</evidence>
<dbReference type="SUPFAM" id="SSF47336">
    <property type="entry name" value="ACP-like"/>
    <property type="match status" value="1"/>
</dbReference>
<dbReference type="Proteomes" id="UP000199548">
    <property type="component" value="Unassembled WGS sequence"/>
</dbReference>
<dbReference type="CDD" id="cd00833">
    <property type="entry name" value="PKS"/>
    <property type="match status" value="1"/>
</dbReference>
<dbReference type="PANTHER" id="PTHR43775:SF37">
    <property type="entry name" value="SI:DKEY-61P9.11"/>
    <property type="match status" value="1"/>
</dbReference>
<dbReference type="InterPro" id="IPR042099">
    <property type="entry name" value="ANL_N_sf"/>
</dbReference>
<dbReference type="GO" id="GO:0071766">
    <property type="term" value="P:Actinobacterium-type cell wall biogenesis"/>
    <property type="evidence" value="ECO:0007669"/>
    <property type="project" value="UniProtKB-ARBA"/>
</dbReference>
<dbReference type="InterPro" id="IPR036736">
    <property type="entry name" value="ACP-like_sf"/>
</dbReference>
<protein>
    <submittedName>
        <fullName evidence="12">Phosphopantetheine attachment site</fullName>
    </submittedName>
</protein>
<dbReference type="InterPro" id="IPR045851">
    <property type="entry name" value="AMP-bd_C_sf"/>
</dbReference>
<dbReference type="RefSeq" id="WP_091016609.1">
    <property type="nucleotide sequence ID" value="NZ_CP041745.1"/>
</dbReference>
<dbReference type="InterPro" id="IPR016039">
    <property type="entry name" value="Thiolase-like"/>
</dbReference>
<evidence type="ECO:0000256" key="7">
    <source>
        <dbReference type="ARBA" id="ARBA00054155"/>
    </source>
</evidence>
<evidence type="ECO:0000259" key="10">
    <source>
        <dbReference type="PROSITE" id="PS52004"/>
    </source>
</evidence>
<feature type="domain" description="Carrier" evidence="9">
    <location>
        <begin position="605"/>
        <end position="682"/>
    </location>
</feature>
<dbReference type="InterPro" id="IPR018201">
    <property type="entry name" value="Ketoacyl_synth_AS"/>
</dbReference>
<dbReference type="PROSITE" id="PS52019">
    <property type="entry name" value="PKS_MFAS_DH"/>
    <property type="match status" value="1"/>
</dbReference>
<accession>A0A1I3RKA4</accession>
<dbReference type="PROSITE" id="PS00455">
    <property type="entry name" value="AMP_BINDING"/>
    <property type="match status" value="1"/>
</dbReference>
<feature type="domain" description="Ketosynthase family 3 (KS3)" evidence="10">
    <location>
        <begin position="696"/>
        <end position="1104"/>
    </location>
</feature>
<evidence type="ECO:0000256" key="5">
    <source>
        <dbReference type="ARBA" id="ARBA00022832"/>
    </source>
</evidence>
<dbReference type="SMART" id="SM01294">
    <property type="entry name" value="PKS_PP_betabranch"/>
    <property type="match status" value="1"/>
</dbReference>
<dbReference type="FunFam" id="3.40.50.12780:FF:000013">
    <property type="entry name" value="Long-chain-fatty-acid--AMP ligase FadD32"/>
    <property type="match status" value="1"/>
</dbReference>
<dbReference type="Pfam" id="PF21089">
    <property type="entry name" value="PKS_DH_N"/>
    <property type="match status" value="1"/>
</dbReference>
<dbReference type="OrthoDB" id="6297021at2"/>
<dbReference type="InterPro" id="IPR040097">
    <property type="entry name" value="FAAL/FAAC"/>
</dbReference>
<dbReference type="InterPro" id="IPR049900">
    <property type="entry name" value="PKS_mFAS_DH"/>
</dbReference>
<comment type="function">
    <text evidence="7">Involved in production of the polyketide antibiotic thailandamide.</text>
</comment>
<dbReference type="InterPro" id="IPR009081">
    <property type="entry name" value="PP-bd_ACP"/>
</dbReference>
<dbReference type="GO" id="GO:0004312">
    <property type="term" value="F:fatty acid synthase activity"/>
    <property type="evidence" value="ECO:0007669"/>
    <property type="project" value="TreeGrafter"/>
</dbReference>
<evidence type="ECO:0000313" key="13">
    <source>
        <dbReference type="Proteomes" id="UP000199548"/>
    </source>
</evidence>
<dbReference type="Gene3D" id="1.10.1200.10">
    <property type="entry name" value="ACP-like"/>
    <property type="match status" value="1"/>
</dbReference>
<evidence type="ECO:0000259" key="9">
    <source>
        <dbReference type="PROSITE" id="PS50075"/>
    </source>
</evidence>
<dbReference type="SMART" id="SM00823">
    <property type="entry name" value="PKS_PP"/>
    <property type="match status" value="1"/>
</dbReference>
<dbReference type="InterPro" id="IPR050091">
    <property type="entry name" value="PKS_NRPS_Biosynth_Enz"/>
</dbReference>
<evidence type="ECO:0000256" key="3">
    <source>
        <dbReference type="ARBA" id="ARBA00022553"/>
    </source>
</evidence>
<comment type="similarity">
    <text evidence="1">Belongs to the ATP-dependent AMP-binding enzyme family.</text>
</comment>
<dbReference type="SUPFAM" id="SSF56801">
    <property type="entry name" value="Acetyl-CoA synthetase-like"/>
    <property type="match status" value="1"/>
</dbReference>
<dbReference type="InterPro" id="IPR020806">
    <property type="entry name" value="PKS_PP-bd"/>
</dbReference>
<dbReference type="GO" id="GO:0031177">
    <property type="term" value="F:phosphopantetheine binding"/>
    <property type="evidence" value="ECO:0007669"/>
    <property type="project" value="InterPro"/>
</dbReference>
<dbReference type="Pfam" id="PF00109">
    <property type="entry name" value="ketoacyl-synt"/>
    <property type="match status" value="1"/>
</dbReference>
<dbReference type="CDD" id="cd05931">
    <property type="entry name" value="FAAL"/>
    <property type="match status" value="1"/>
</dbReference>
<dbReference type="GO" id="GO:0006633">
    <property type="term" value="P:fatty acid biosynthetic process"/>
    <property type="evidence" value="ECO:0007669"/>
    <property type="project" value="InterPro"/>
</dbReference>
<dbReference type="InterPro" id="IPR049552">
    <property type="entry name" value="PKS_DH_N"/>
</dbReference>
<dbReference type="PROSITE" id="PS00606">
    <property type="entry name" value="KS3_1"/>
    <property type="match status" value="1"/>
</dbReference>